<dbReference type="InterPro" id="IPR006084">
    <property type="entry name" value="XPG/Rad2"/>
</dbReference>
<evidence type="ECO:0000256" key="14">
    <source>
        <dbReference type="SAM" id="MobiDB-lite"/>
    </source>
</evidence>
<protein>
    <submittedName>
        <fullName evidence="17">Uncharacterized protein</fullName>
    </submittedName>
</protein>
<dbReference type="FunFam" id="1.10.150.20:FF:000030">
    <property type="entry name" value="Flap endonuclease GEN-like 1"/>
    <property type="match status" value="1"/>
</dbReference>
<keyword evidence="9" id="KW-0460">Magnesium</keyword>
<dbReference type="GO" id="GO:0006289">
    <property type="term" value="P:nucleotide-excision repair"/>
    <property type="evidence" value="ECO:0007669"/>
    <property type="project" value="InterPro"/>
</dbReference>
<dbReference type="FunFam" id="3.40.50.1010:FF:000112">
    <property type="entry name" value="ERCC excision repair 5, endonuclease"/>
    <property type="match status" value="1"/>
</dbReference>
<dbReference type="CDD" id="cd09868">
    <property type="entry name" value="PIN_XPG_RAD2"/>
    <property type="match status" value="2"/>
</dbReference>
<comment type="caution">
    <text evidence="17">The sequence shown here is derived from an EMBL/GenBank/DDBJ whole genome shotgun (WGS) entry which is preliminary data.</text>
</comment>
<feature type="compositionally biased region" description="Acidic residues" evidence="14">
    <location>
        <begin position="752"/>
        <end position="765"/>
    </location>
</feature>
<evidence type="ECO:0000256" key="3">
    <source>
        <dbReference type="ARBA" id="ARBA00005283"/>
    </source>
</evidence>
<dbReference type="PANTHER" id="PTHR16171:SF7">
    <property type="entry name" value="DNA REPAIR PROTEIN RAD2"/>
    <property type="match status" value="1"/>
</dbReference>
<dbReference type="SMART" id="SM00726">
    <property type="entry name" value="UIM"/>
    <property type="match status" value="2"/>
</dbReference>
<feature type="compositionally biased region" description="Low complexity" evidence="14">
    <location>
        <begin position="776"/>
        <end position="799"/>
    </location>
</feature>
<evidence type="ECO:0000256" key="5">
    <source>
        <dbReference type="ARBA" id="ARBA00022723"/>
    </source>
</evidence>
<dbReference type="SUPFAM" id="SSF47807">
    <property type="entry name" value="5' to 3' exonuclease, C-terminal subdomain"/>
    <property type="match status" value="1"/>
</dbReference>
<reference evidence="17 18" key="1">
    <citation type="submission" date="2017-12" db="EMBL/GenBank/DDBJ databases">
        <title>Comparative genomics of Botrytis spp.</title>
        <authorList>
            <person name="Valero-Jimenez C.A."/>
            <person name="Tapia P."/>
            <person name="Veloso J."/>
            <person name="Silva-Moreno E."/>
            <person name="Staats M."/>
            <person name="Valdes J.H."/>
            <person name="Van Kan J.A.L."/>
        </authorList>
    </citation>
    <scope>NUCLEOTIDE SEQUENCE [LARGE SCALE GENOMIC DNA]</scope>
    <source>
        <strain evidence="17 18">Bh0001</strain>
    </source>
</reference>
<dbReference type="Proteomes" id="UP000297814">
    <property type="component" value="Unassembled WGS sequence"/>
</dbReference>
<dbReference type="FunFam" id="3.40.50.1010:FF:000061">
    <property type="entry name" value="Single-stranded DNA endonuclease (Eurofung)"/>
    <property type="match status" value="1"/>
</dbReference>
<evidence type="ECO:0000256" key="7">
    <source>
        <dbReference type="ARBA" id="ARBA00022763"/>
    </source>
</evidence>
<feature type="region of interest" description="Disordered" evidence="14">
    <location>
        <begin position="1236"/>
        <end position="1353"/>
    </location>
</feature>
<organism evidence="17 18">
    <name type="scientific">Botrytis hyacinthi</name>
    <dbReference type="NCBI Taxonomy" id="278943"/>
    <lineage>
        <taxon>Eukaryota</taxon>
        <taxon>Fungi</taxon>
        <taxon>Dikarya</taxon>
        <taxon>Ascomycota</taxon>
        <taxon>Pezizomycotina</taxon>
        <taxon>Leotiomycetes</taxon>
        <taxon>Helotiales</taxon>
        <taxon>Sclerotiniaceae</taxon>
        <taxon>Botrytis</taxon>
    </lineage>
</organism>
<feature type="region of interest" description="Disordered" evidence="14">
    <location>
        <begin position="114"/>
        <end position="141"/>
    </location>
</feature>
<dbReference type="EMBL" id="PQXK01000072">
    <property type="protein sequence ID" value="TGO38562.1"/>
    <property type="molecule type" value="Genomic_DNA"/>
</dbReference>
<feature type="region of interest" description="Disordered" evidence="14">
    <location>
        <begin position="532"/>
        <end position="824"/>
    </location>
</feature>
<dbReference type="Gene3D" id="1.10.150.20">
    <property type="entry name" value="5' to 3' exonuclease, C-terminal subdomain"/>
    <property type="match status" value="1"/>
</dbReference>
<evidence type="ECO:0000256" key="6">
    <source>
        <dbReference type="ARBA" id="ARBA00022759"/>
    </source>
</evidence>
<dbReference type="InterPro" id="IPR001044">
    <property type="entry name" value="XPG/Rad2_eukaryotes"/>
</dbReference>
<dbReference type="InterPro" id="IPR036279">
    <property type="entry name" value="5-3_exonuclease_C_sf"/>
</dbReference>
<keyword evidence="11" id="KW-0539">Nucleus</keyword>
<dbReference type="InterPro" id="IPR006085">
    <property type="entry name" value="XPG_DNA_repair_N"/>
</dbReference>
<dbReference type="PRINTS" id="PR00066">
    <property type="entry name" value="XRODRMPGMNTG"/>
</dbReference>
<evidence type="ECO:0000256" key="10">
    <source>
        <dbReference type="ARBA" id="ARBA00023204"/>
    </source>
</evidence>
<evidence type="ECO:0000259" key="15">
    <source>
        <dbReference type="SMART" id="SM00484"/>
    </source>
</evidence>
<feature type="region of interest" description="Disordered" evidence="14">
    <location>
        <begin position="360"/>
        <end position="447"/>
    </location>
</feature>
<feature type="domain" description="XPG N-terminal" evidence="16">
    <location>
        <begin position="1"/>
        <end position="98"/>
    </location>
</feature>
<dbReference type="SUPFAM" id="SSF88723">
    <property type="entry name" value="PIN domain-like"/>
    <property type="match status" value="1"/>
</dbReference>
<dbReference type="PANTHER" id="PTHR16171">
    <property type="entry name" value="DNA REPAIR PROTEIN COMPLEMENTING XP-G CELLS-RELATED"/>
    <property type="match status" value="1"/>
</dbReference>
<dbReference type="SMART" id="SM00484">
    <property type="entry name" value="XPGI"/>
    <property type="match status" value="1"/>
</dbReference>
<proteinExistence type="inferred from homology"/>
<dbReference type="PRINTS" id="PR00853">
    <property type="entry name" value="XPGRADSUPER"/>
</dbReference>
<dbReference type="CDD" id="cd09904">
    <property type="entry name" value="H3TH_XPG"/>
    <property type="match status" value="1"/>
</dbReference>
<keyword evidence="18" id="KW-1185">Reference proteome</keyword>
<feature type="compositionally biased region" description="Basic and acidic residues" evidence="14">
    <location>
        <begin position="116"/>
        <end position="137"/>
    </location>
</feature>
<comment type="similarity">
    <text evidence="12">Belongs to the XPG/RAD2 endonuclease family. GEN subfamily.</text>
</comment>
<feature type="region of interest" description="Disordered" evidence="14">
    <location>
        <begin position="834"/>
        <end position="853"/>
    </location>
</feature>
<feature type="compositionally biased region" description="Acidic residues" evidence="14">
    <location>
        <begin position="1283"/>
        <end position="1292"/>
    </location>
</feature>
<comment type="cofactor">
    <cofactor evidence="1">
        <name>Mg(2+)</name>
        <dbReference type="ChEBI" id="CHEBI:18420"/>
    </cofactor>
</comment>
<evidence type="ECO:0000256" key="2">
    <source>
        <dbReference type="ARBA" id="ARBA00004123"/>
    </source>
</evidence>
<evidence type="ECO:0000313" key="17">
    <source>
        <dbReference type="EMBL" id="TGO38562.1"/>
    </source>
</evidence>
<feature type="compositionally biased region" description="Acidic residues" evidence="14">
    <location>
        <begin position="491"/>
        <end position="501"/>
    </location>
</feature>
<feature type="compositionally biased region" description="Acidic residues" evidence="14">
    <location>
        <begin position="692"/>
        <end position="704"/>
    </location>
</feature>
<dbReference type="GO" id="GO:0046872">
    <property type="term" value="F:metal ion binding"/>
    <property type="evidence" value="ECO:0007669"/>
    <property type="project" value="UniProtKB-KW"/>
</dbReference>
<feature type="compositionally biased region" description="Acidic residues" evidence="14">
    <location>
        <begin position="614"/>
        <end position="636"/>
    </location>
</feature>
<keyword evidence="6" id="KW-0255">Endonuclease</keyword>
<keyword evidence="7" id="KW-0227">DNA damage</keyword>
<keyword evidence="5" id="KW-0479">Metal-binding</keyword>
<keyword evidence="8" id="KW-0378">Hydrolase</keyword>
<evidence type="ECO:0000259" key="16">
    <source>
        <dbReference type="SMART" id="SM00485"/>
    </source>
</evidence>
<comment type="subcellular location">
    <subcellularLocation>
        <location evidence="2">Nucleus</location>
    </subcellularLocation>
</comment>
<comment type="similarity">
    <text evidence="3">Belongs to the XPG/RAD2 endonuclease family. XPG subfamily.</text>
</comment>
<feature type="region of interest" description="Disordered" evidence="14">
    <location>
        <begin position="484"/>
        <end position="508"/>
    </location>
</feature>
<feature type="compositionally biased region" description="Basic residues" evidence="14">
    <location>
        <begin position="1327"/>
        <end position="1337"/>
    </location>
</feature>
<keyword evidence="10" id="KW-0234">DNA repair</keyword>
<feature type="compositionally biased region" description="Polar residues" evidence="14">
    <location>
        <begin position="811"/>
        <end position="822"/>
    </location>
</feature>
<evidence type="ECO:0000256" key="8">
    <source>
        <dbReference type="ARBA" id="ARBA00022801"/>
    </source>
</evidence>
<feature type="compositionally biased region" description="Acidic residues" evidence="14">
    <location>
        <begin position="360"/>
        <end position="371"/>
    </location>
</feature>
<dbReference type="Pfam" id="PF00752">
    <property type="entry name" value="XPG_N"/>
    <property type="match status" value="1"/>
</dbReference>
<dbReference type="InterPro" id="IPR029060">
    <property type="entry name" value="PIN-like_dom_sf"/>
</dbReference>
<feature type="compositionally biased region" description="Polar residues" evidence="14">
    <location>
        <begin position="835"/>
        <end position="845"/>
    </location>
</feature>
<keyword evidence="13" id="KW-0175">Coiled coil</keyword>
<dbReference type="PROSITE" id="PS00841">
    <property type="entry name" value="XPG_1"/>
    <property type="match status" value="1"/>
</dbReference>
<dbReference type="SMART" id="SM00279">
    <property type="entry name" value="HhH2"/>
    <property type="match status" value="1"/>
</dbReference>
<evidence type="ECO:0000256" key="11">
    <source>
        <dbReference type="ARBA" id="ARBA00023242"/>
    </source>
</evidence>
<sequence>MGVTGLWTIVQPCARPTPLPALNRKRLAVDASIWIYQFLKAVRDKEGNALRNSHIVGFFRRICKLLFHGIKPVFVFDGGAPILKRQTVLGRKRRREGRREDAVRTAGRLLGVQMKRRAEEEDSERKRREREGRSRPVEEEEVVPEEQLAYVDEIGMSEQQVQTTRKFYKKDAYHLPELTNGIEGMGRPEDPRIMSAEELEEYARQFHNGEDVNLYDFSKIDFNGEFFMSLPAGDRYNILNAARLRSRLRMGLSKEQLEEMFPDRMAFSKFQIERVRERNELTQRLMNLNGMNAEEQMFGVNGTSRIAGERGREYVLVKNDGVEGGWALGVVSLEKGVGDRNKPIDVDDYDRKNNKVDLVSESEEDDFEDVPVEGLNRLPKAKDDGRNMTYSDFQAREVAERRKEYSNSRRKSNSKPTRMPSEDPDSLFVDDVVGQPGPSSLNATYDDDDEDINRAIAMSLQKDQDEDVELDEEDHINRAIELSLQKGYGQEEAEEEEEATFEDVPMPEYEQRAVADARPLTKSSGKMIAHMVNNRANAAVPKRKEETEKVDSDSDSDMDFQSALRKARSQKAPEKVRQAAPIVVNKKNPFDGPLPFESIQFKSSLFGKKKPEELAGEPPEEDEEELAGGFEKEDEEEKAKPLPPWLLGNDDIRSQVQQQRKKDQELNAKDRERAEEDERIFQRDHGVIHVDSDEDNDSDVEVLDEAPTLNIAENSMDDLAEAVKAQPPLSDVPQDRQPPAESRAEDAVGLLEDSDEPVEWSESDYGDVAPKSNKASESVPPVEESLEVSSSKSKSPSPVFEDVDLPDVQATEPTQLSTSARKSLTPVFEDVQMADATSTLPSGPTISDKPPLDDAYDRQEAEAIPDEFDFSDPEEEELMTQLAIEAEEHARFASTLNNKSEKENHDSYEQELKALRSQQKKDRRDADEVSHIMITECQALLRLFGIPYITAPMEAEAQCAELVRLGLVDGIVTDDSDIFLFGGTRVYKNLFNSNKLVECYLSSDLEKELSLSRDQLISIAHLLGSDYTEGIPGIGPVTAVEILSEFPSHAGLEEFKEWWSLVQNPLTTPPLASEPTLFRKKFRRSQVTKLFLPPAFPSQAVTEAYLKPDVDSTAEAFQWGVPDLGQLREFLMTTVGWSQERVDEILVPVIRDMNRRETEGTQSNITRYFEGGVGVGGVGGGAGEGREKGSKRMREAVGKLRAKKRGGAANLLKDRGTFADNAREWAKKNDLSVEAQAKRDAGKKGIGKGKGRKRVVEDVDGDEGGEDGDADVDAEIEYNGAGDDGDDDEEEKGEGSIGSKPKAAGSEKGEGSIGSKPKAAGSEKGTGKGKGRGRGRGNGKLTGQGVKRPKITE</sequence>
<keyword evidence="4" id="KW-0540">Nuclease</keyword>
<accession>A0A4Z1GT55</accession>
<gene>
    <name evidence="17" type="ORF">BHYA_0072g00250</name>
</gene>
<dbReference type="InterPro" id="IPR019974">
    <property type="entry name" value="XPG_CS"/>
</dbReference>
<evidence type="ECO:0000313" key="18">
    <source>
        <dbReference type="Proteomes" id="UP000297814"/>
    </source>
</evidence>
<feature type="coiled-coil region" evidence="13">
    <location>
        <begin position="898"/>
        <end position="925"/>
    </location>
</feature>
<evidence type="ECO:0000256" key="4">
    <source>
        <dbReference type="ARBA" id="ARBA00022722"/>
    </source>
</evidence>
<dbReference type="SMART" id="SM00485">
    <property type="entry name" value="XPGN"/>
    <property type="match status" value="1"/>
</dbReference>
<dbReference type="Gene3D" id="3.40.50.1010">
    <property type="entry name" value="5'-nuclease"/>
    <property type="match status" value="2"/>
</dbReference>
<feature type="compositionally biased region" description="Basic and acidic residues" evidence="14">
    <location>
        <begin position="660"/>
        <end position="691"/>
    </location>
</feature>
<evidence type="ECO:0000256" key="13">
    <source>
        <dbReference type="SAM" id="Coils"/>
    </source>
</evidence>
<dbReference type="PROSITE" id="PS00842">
    <property type="entry name" value="XPG_2"/>
    <property type="match status" value="1"/>
</dbReference>
<dbReference type="InterPro" id="IPR008918">
    <property type="entry name" value="HhH2"/>
</dbReference>
<dbReference type="InterPro" id="IPR003903">
    <property type="entry name" value="UIM_dom"/>
</dbReference>
<dbReference type="GO" id="GO:0005634">
    <property type="term" value="C:nucleus"/>
    <property type="evidence" value="ECO:0007669"/>
    <property type="project" value="UniProtKB-SubCell"/>
</dbReference>
<dbReference type="Pfam" id="PF02809">
    <property type="entry name" value="UIM"/>
    <property type="match status" value="2"/>
</dbReference>
<dbReference type="Pfam" id="PF00867">
    <property type="entry name" value="XPG_I"/>
    <property type="match status" value="1"/>
</dbReference>
<evidence type="ECO:0000256" key="1">
    <source>
        <dbReference type="ARBA" id="ARBA00001946"/>
    </source>
</evidence>
<dbReference type="InterPro" id="IPR006086">
    <property type="entry name" value="XPG-I_dom"/>
</dbReference>
<dbReference type="GO" id="GO:0048256">
    <property type="term" value="F:flap endonuclease activity"/>
    <property type="evidence" value="ECO:0007669"/>
    <property type="project" value="UniProtKB-ARBA"/>
</dbReference>
<feature type="compositionally biased region" description="Basic and acidic residues" evidence="14">
    <location>
        <begin position="542"/>
        <end position="552"/>
    </location>
</feature>
<evidence type="ECO:0000256" key="12">
    <source>
        <dbReference type="ARBA" id="ARBA00038112"/>
    </source>
</evidence>
<evidence type="ECO:0000256" key="9">
    <source>
        <dbReference type="ARBA" id="ARBA00022842"/>
    </source>
</evidence>
<feature type="compositionally biased region" description="Basic and acidic residues" evidence="14">
    <location>
        <begin position="394"/>
        <end position="407"/>
    </location>
</feature>
<feature type="compositionally biased region" description="Acidic residues" evidence="14">
    <location>
        <begin position="1258"/>
        <end position="1276"/>
    </location>
</feature>
<name>A0A4Z1GT55_9HELO</name>
<feature type="domain" description="XPG-I" evidence="15">
    <location>
        <begin position="942"/>
        <end position="1011"/>
    </location>
</feature>
<dbReference type="GO" id="GO:0003697">
    <property type="term" value="F:single-stranded DNA binding"/>
    <property type="evidence" value="ECO:0007669"/>
    <property type="project" value="InterPro"/>
</dbReference>